<keyword evidence="3" id="KW-1185">Reference proteome</keyword>
<accession>A0A812LPE5</accession>
<dbReference type="AlphaFoldDB" id="A0A812LPE5"/>
<reference evidence="2" key="1">
    <citation type="submission" date="2021-02" db="EMBL/GenBank/DDBJ databases">
        <authorList>
            <person name="Dougan E. K."/>
            <person name="Rhodes N."/>
            <person name="Thang M."/>
            <person name="Chan C."/>
        </authorList>
    </citation>
    <scope>NUCLEOTIDE SEQUENCE</scope>
</reference>
<dbReference type="Proteomes" id="UP000604046">
    <property type="component" value="Unassembled WGS sequence"/>
</dbReference>
<organism evidence="2 3">
    <name type="scientific">Symbiodinium natans</name>
    <dbReference type="NCBI Taxonomy" id="878477"/>
    <lineage>
        <taxon>Eukaryota</taxon>
        <taxon>Sar</taxon>
        <taxon>Alveolata</taxon>
        <taxon>Dinophyceae</taxon>
        <taxon>Suessiales</taxon>
        <taxon>Symbiodiniaceae</taxon>
        <taxon>Symbiodinium</taxon>
    </lineage>
</organism>
<feature type="non-terminal residue" evidence="2">
    <location>
        <position position="271"/>
    </location>
</feature>
<proteinExistence type="predicted"/>
<dbReference type="OrthoDB" id="444715at2759"/>
<gene>
    <name evidence="2" type="ORF">SNAT2548_LOCUS11481</name>
</gene>
<name>A0A812LPE5_9DINO</name>
<sequence length="271" mass="28149">AVAVSFGGDISGREGRRGQHGQRDQQAVKARNEAIHSGVVAVAATPAVASSPADADEELRAPAPAPPATLVSANTLTPPPGVDLLAFSGSHLGGFEGFVPAPVPLQASSIAKAAVPPAESPEPKHKNARHAKKQVQHRISSSTLAMLLVGSGCLGFLVVSRQAKVLLNKPRGDFREEVAKALSRSSQARSSQDIPREELLEAHEEASRRHGHRPLAQATAKAAPGASEPPLPESVEIPEQLEQLEQLEHLEGAEADAAGGGTRSRKASTTA</sequence>
<evidence type="ECO:0000313" key="3">
    <source>
        <dbReference type="Proteomes" id="UP000604046"/>
    </source>
</evidence>
<feature type="region of interest" description="Disordered" evidence="1">
    <location>
        <begin position="51"/>
        <end position="74"/>
    </location>
</feature>
<feature type="region of interest" description="Disordered" evidence="1">
    <location>
        <begin position="202"/>
        <end position="271"/>
    </location>
</feature>
<evidence type="ECO:0000256" key="1">
    <source>
        <dbReference type="SAM" id="MobiDB-lite"/>
    </source>
</evidence>
<feature type="compositionally biased region" description="Basic and acidic residues" evidence="1">
    <location>
        <begin position="11"/>
        <end position="23"/>
    </location>
</feature>
<comment type="caution">
    <text evidence="2">The sequence shown here is derived from an EMBL/GenBank/DDBJ whole genome shotgun (WGS) entry which is preliminary data.</text>
</comment>
<dbReference type="EMBL" id="CAJNDS010001032">
    <property type="protein sequence ID" value="CAE7244776.1"/>
    <property type="molecule type" value="Genomic_DNA"/>
</dbReference>
<feature type="region of interest" description="Disordered" evidence="1">
    <location>
        <begin position="1"/>
        <end position="31"/>
    </location>
</feature>
<evidence type="ECO:0000313" key="2">
    <source>
        <dbReference type="EMBL" id="CAE7244776.1"/>
    </source>
</evidence>
<protein>
    <submittedName>
        <fullName evidence="2">Uncharacterized protein</fullName>
    </submittedName>
</protein>